<dbReference type="KEGG" id="ipu:108255878"/>
<proteinExistence type="predicted"/>
<evidence type="ECO:0000313" key="1">
    <source>
        <dbReference type="Proteomes" id="UP000221080"/>
    </source>
</evidence>
<name>A0A2D0PRJ7_ICTPU</name>
<dbReference type="RefSeq" id="XP_017307699.1">
    <property type="nucleotide sequence ID" value="XM_017452210.3"/>
</dbReference>
<protein>
    <submittedName>
        <fullName evidence="2">Uncharacterized protein si:ch211-110p13.9</fullName>
    </submittedName>
</protein>
<reference evidence="1" key="1">
    <citation type="journal article" date="2016" name="Nat. Commun.">
        <title>The channel catfish genome sequence provides insights into the evolution of scale formation in teleosts.</title>
        <authorList>
            <person name="Liu Z."/>
            <person name="Liu S."/>
            <person name="Yao J."/>
            <person name="Bao L."/>
            <person name="Zhang J."/>
            <person name="Li Y."/>
            <person name="Jiang C."/>
            <person name="Sun L."/>
            <person name="Wang R."/>
            <person name="Zhang Y."/>
            <person name="Zhou T."/>
            <person name="Zeng Q."/>
            <person name="Fu Q."/>
            <person name="Gao S."/>
            <person name="Li N."/>
            <person name="Koren S."/>
            <person name="Jiang Y."/>
            <person name="Zimin A."/>
            <person name="Xu P."/>
            <person name="Phillippy A.M."/>
            <person name="Geng X."/>
            <person name="Song L."/>
            <person name="Sun F."/>
            <person name="Li C."/>
            <person name="Wang X."/>
            <person name="Chen A."/>
            <person name="Jin Y."/>
            <person name="Yuan Z."/>
            <person name="Yang Y."/>
            <person name="Tan S."/>
            <person name="Peatman E."/>
            <person name="Lu J."/>
            <person name="Qin Z."/>
            <person name="Dunham R."/>
            <person name="Li Z."/>
            <person name="Sonstegard T."/>
            <person name="Feng J."/>
            <person name="Danzmann R.G."/>
            <person name="Schroeder S."/>
            <person name="Scheffler B."/>
            <person name="Duke M.V."/>
            <person name="Ballard L."/>
            <person name="Kucuktas H."/>
            <person name="Kaltenboeck L."/>
            <person name="Liu H."/>
            <person name="Armbruster J."/>
            <person name="Xie Y."/>
            <person name="Kirby M.L."/>
            <person name="Tian Y."/>
            <person name="Flanagan M.E."/>
            <person name="Mu W."/>
            <person name="Waldbieser G.C."/>
        </authorList>
    </citation>
    <scope>NUCLEOTIDE SEQUENCE [LARGE SCALE GENOMIC DNA]</scope>
    <source>
        <strain evidence="1">SDA103</strain>
    </source>
</reference>
<dbReference type="Proteomes" id="UP000221080">
    <property type="component" value="Chromosome 22"/>
</dbReference>
<accession>A0A2D0PRJ7</accession>
<dbReference type="GeneID" id="108255878"/>
<gene>
    <name evidence="2" type="primary">si:ch211-110p13.9</name>
</gene>
<evidence type="ECO:0000313" key="2">
    <source>
        <dbReference type="RefSeq" id="XP_017307699.1"/>
    </source>
</evidence>
<dbReference type="AlphaFoldDB" id="A0A2D0PRJ7"/>
<keyword evidence="1" id="KW-1185">Reference proteome</keyword>
<sequence length="399" mass="45295">MTTKSVSVTNLPYWESGKRRIRFLYLVGDDSFQVTKPSTNEVPAIPLFLGADLFLNTDVRTENHPRYHAKFAKRGLATKLAFSSDLRFQGLRVPCSSNSLWFYGVHGVFRVAFELYSRQEQLSVLESFQDLWKSRIDDDQLNSVYNIGIQLDTKPPKPSDQEKPVGVNHLSSDISVSTEDHLSSQETVEDLEEMTLESTSGQGDTSFSADHDYCSLAEPVESKHFSVLTERLYSLGNKVKRTSIVDKNQEETILKLLDYVDYWIDGQVDEEKLAEAVTVLLQTHFHGYSIYSSPLLQAVASWLGRQFHEANSSVSDQVEGFKIRNIEHIKDLPPAEDLATELFPEAMRNLLIHWMGLSEEAATWKRLSEYPIVLLILEFANHNLITGVAHVLYSSLICR</sequence>
<organism evidence="1 2">
    <name type="scientific">Ictalurus punctatus</name>
    <name type="common">Channel catfish</name>
    <name type="synonym">Silurus punctatus</name>
    <dbReference type="NCBI Taxonomy" id="7998"/>
    <lineage>
        <taxon>Eukaryota</taxon>
        <taxon>Metazoa</taxon>
        <taxon>Chordata</taxon>
        <taxon>Craniata</taxon>
        <taxon>Vertebrata</taxon>
        <taxon>Euteleostomi</taxon>
        <taxon>Actinopterygii</taxon>
        <taxon>Neopterygii</taxon>
        <taxon>Teleostei</taxon>
        <taxon>Ostariophysi</taxon>
        <taxon>Siluriformes</taxon>
        <taxon>Ictaluridae</taxon>
        <taxon>Ictalurus</taxon>
    </lineage>
</organism>
<reference evidence="2" key="2">
    <citation type="submission" date="2025-08" db="UniProtKB">
        <authorList>
            <consortium name="RefSeq"/>
        </authorList>
    </citation>
    <scope>IDENTIFICATION</scope>
    <source>
        <tissue evidence="2">Blood</tissue>
    </source>
</reference>
<dbReference type="OrthoDB" id="10048622at2759"/>